<organism evidence="1 2">
    <name type="scientific">Rhodopirellula maiorica SM1</name>
    <dbReference type="NCBI Taxonomy" id="1265738"/>
    <lineage>
        <taxon>Bacteria</taxon>
        <taxon>Pseudomonadati</taxon>
        <taxon>Planctomycetota</taxon>
        <taxon>Planctomycetia</taxon>
        <taxon>Pirellulales</taxon>
        <taxon>Pirellulaceae</taxon>
        <taxon>Novipirellula</taxon>
    </lineage>
</organism>
<dbReference type="AlphaFoldDB" id="M5S1T8"/>
<reference evidence="1 2" key="1">
    <citation type="journal article" date="2013" name="Mar. Genomics">
        <title>Expression of sulfatases in Rhodopirellula baltica and the diversity of sulfatases in the genus Rhodopirellula.</title>
        <authorList>
            <person name="Wegner C.E."/>
            <person name="Richter-Heitmann T."/>
            <person name="Klindworth A."/>
            <person name="Klockow C."/>
            <person name="Richter M."/>
            <person name="Achstetter T."/>
            <person name="Glockner F.O."/>
            <person name="Harder J."/>
        </authorList>
    </citation>
    <scope>NUCLEOTIDE SEQUENCE [LARGE SCALE GENOMIC DNA]</scope>
    <source>
        <strain evidence="1 2">SM1</strain>
    </source>
</reference>
<dbReference type="PATRIC" id="fig|1265738.3.peg.1450"/>
<name>M5S1T8_9BACT</name>
<comment type="caution">
    <text evidence="1">The sequence shown here is derived from an EMBL/GenBank/DDBJ whole genome shotgun (WGS) entry which is preliminary data.</text>
</comment>
<evidence type="ECO:0000313" key="1">
    <source>
        <dbReference type="EMBL" id="EMI21612.1"/>
    </source>
</evidence>
<proteinExistence type="predicted"/>
<keyword evidence="2" id="KW-1185">Reference proteome</keyword>
<dbReference type="EMBL" id="ANOG01000219">
    <property type="protein sequence ID" value="EMI21612.1"/>
    <property type="molecule type" value="Genomic_DNA"/>
</dbReference>
<evidence type="ECO:0000313" key="2">
    <source>
        <dbReference type="Proteomes" id="UP000011991"/>
    </source>
</evidence>
<gene>
    <name evidence="1" type="ORF">RMSM_01460</name>
</gene>
<accession>M5S1T8</accession>
<sequence length="334" mass="36881">MPYGPRLTNAICISTKSTQASAQAANGNAPNQSCYLLSMHKKTLPIPNGSARFQDLRWFSLTRRLGQSRLDVGVSVSGWRWRCIAAAFWSRSRCSFWSRSCFNSTGGYAARNERFAWSKVVALAAFNSNRSFATTARSWCRCSYFATTARSFDNRSCFAAGWLGCTSAAALAITKLAEQAAMLLVTTSWLRAASWFWSTNGGWLTANWSWSWSWSWLAADRSRCWFAANRFSSTARSCVLGLQACEQSTATAFFNSTTAARRLSASTATLFGVQSAEKSTAMVSCFSGFAHDYCCTDQQCECGNAAHHSPIHKDLPSVRSLVRSEFAHQNLSRP</sequence>
<protein>
    <submittedName>
        <fullName evidence="1">Uncharacterized protein</fullName>
    </submittedName>
</protein>
<dbReference type="Proteomes" id="UP000011991">
    <property type="component" value="Unassembled WGS sequence"/>
</dbReference>